<dbReference type="AlphaFoldDB" id="A0A158H487"/>
<accession>A0A158H487</accession>
<feature type="transmembrane region" description="Helical" evidence="2">
    <location>
        <begin position="69"/>
        <end position="91"/>
    </location>
</feature>
<feature type="region of interest" description="Disordered" evidence="1">
    <location>
        <begin position="22"/>
        <end position="63"/>
    </location>
</feature>
<evidence type="ECO:0000313" key="4">
    <source>
        <dbReference type="Proteomes" id="UP000054893"/>
    </source>
</evidence>
<protein>
    <recommendedName>
        <fullName evidence="5">Transmembrane protein</fullName>
    </recommendedName>
</protein>
<evidence type="ECO:0008006" key="5">
    <source>
        <dbReference type="Google" id="ProtNLM"/>
    </source>
</evidence>
<feature type="compositionally biased region" description="Polar residues" evidence="1">
    <location>
        <begin position="125"/>
        <end position="135"/>
    </location>
</feature>
<keyword evidence="2" id="KW-1133">Transmembrane helix</keyword>
<dbReference type="Proteomes" id="UP000054893">
    <property type="component" value="Unassembled WGS sequence"/>
</dbReference>
<sequence length="208" mass="23531">MRTLLYLSPSFGRYSISTTIARQHHGGIDRPPCMPRKHAKEPETVRLSSNEGNNMKGARRRKPVRTKRIIRLTLIASAFYAVFAVRCVFAQPSQSSSRNASAFDRPDSSWASSSSGYLNREGGENSASDDSNTRPQKSRSFDGRVMRAQHRMGKQPGNTHAQQMPVMQPPPPDPQPPERPPRHGVMTADERRLLRQHIEEAVRDLYKR</sequence>
<evidence type="ECO:0000256" key="2">
    <source>
        <dbReference type="SAM" id="Phobius"/>
    </source>
</evidence>
<evidence type="ECO:0000313" key="3">
    <source>
        <dbReference type="EMBL" id="SAL39146.1"/>
    </source>
</evidence>
<gene>
    <name evidence="3" type="ORF">AWB64_04094</name>
</gene>
<organism evidence="3 4">
    <name type="scientific">Caballeronia sordidicola</name>
    <name type="common">Burkholderia sordidicola</name>
    <dbReference type="NCBI Taxonomy" id="196367"/>
    <lineage>
        <taxon>Bacteria</taxon>
        <taxon>Pseudomonadati</taxon>
        <taxon>Pseudomonadota</taxon>
        <taxon>Betaproteobacteria</taxon>
        <taxon>Burkholderiales</taxon>
        <taxon>Burkholderiaceae</taxon>
        <taxon>Caballeronia</taxon>
    </lineage>
</organism>
<feature type="compositionally biased region" description="Pro residues" evidence="1">
    <location>
        <begin position="167"/>
        <end position="178"/>
    </location>
</feature>
<keyword evidence="2" id="KW-0812">Transmembrane</keyword>
<reference evidence="3 4" key="1">
    <citation type="submission" date="2016-01" db="EMBL/GenBank/DDBJ databases">
        <authorList>
            <person name="Oliw E.H."/>
        </authorList>
    </citation>
    <scope>NUCLEOTIDE SEQUENCE [LARGE SCALE GENOMIC DNA]</scope>
    <source>
        <strain evidence="3">LMG 22029</strain>
    </source>
</reference>
<keyword evidence="2" id="KW-0472">Membrane</keyword>
<dbReference type="EMBL" id="FCOC02000013">
    <property type="protein sequence ID" value="SAL39146.1"/>
    <property type="molecule type" value="Genomic_DNA"/>
</dbReference>
<evidence type="ECO:0000256" key="1">
    <source>
        <dbReference type="SAM" id="MobiDB-lite"/>
    </source>
</evidence>
<name>A0A158H487_CABSO</name>
<feature type="region of interest" description="Disordered" evidence="1">
    <location>
        <begin position="94"/>
        <end position="187"/>
    </location>
</feature>
<proteinExistence type="predicted"/>